<proteinExistence type="predicted"/>
<gene>
    <name evidence="1" type="ORF">GCM10020366_35470</name>
</gene>
<name>A0ABP6RSY8_9PSEU</name>
<accession>A0ABP6RSY8</accession>
<evidence type="ECO:0000313" key="2">
    <source>
        <dbReference type="Proteomes" id="UP001500483"/>
    </source>
</evidence>
<evidence type="ECO:0000313" key="1">
    <source>
        <dbReference type="EMBL" id="GAA3359442.1"/>
    </source>
</evidence>
<dbReference type="EMBL" id="BAAAYK010000038">
    <property type="protein sequence ID" value="GAA3359442.1"/>
    <property type="molecule type" value="Genomic_DNA"/>
</dbReference>
<dbReference type="Proteomes" id="UP001500483">
    <property type="component" value="Unassembled WGS sequence"/>
</dbReference>
<comment type="caution">
    <text evidence="1">The sequence shown here is derived from an EMBL/GenBank/DDBJ whole genome shotgun (WGS) entry which is preliminary data.</text>
</comment>
<sequence length="114" mass="12227">MFEHVAGAAGAGTAIGRERFHQACEAVLFEQGEAAFDRMLTPVLRALLAAGPGAASGTLPRHDLLRWLRALGVEQAAAVRACDRARPGDPAHFTLQDVLRAVRAHHVHPPAPRR</sequence>
<protein>
    <submittedName>
        <fullName evidence="1">Uncharacterized protein</fullName>
    </submittedName>
</protein>
<keyword evidence="2" id="KW-1185">Reference proteome</keyword>
<reference evidence="2" key="1">
    <citation type="journal article" date="2019" name="Int. J. Syst. Evol. Microbiol.">
        <title>The Global Catalogue of Microorganisms (GCM) 10K type strain sequencing project: providing services to taxonomists for standard genome sequencing and annotation.</title>
        <authorList>
            <consortium name="The Broad Institute Genomics Platform"/>
            <consortium name="The Broad Institute Genome Sequencing Center for Infectious Disease"/>
            <person name="Wu L."/>
            <person name="Ma J."/>
        </authorList>
    </citation>
    <scope>NUCLEOTIDE SEQUENCE [LARGE SCALE GENOMIC DNA]</scope>
    <source>
        <strain evidence="2">JCM 9687</strain>
    </source>
</reference>
<organism evidence="1 2">
    <name type="scientific">Saccharopolyspora gregorii</name>
    <dbReference type="NCBI Taxonomy" id="33914"/>
    <lineage>
        <taxon>Bacteria</taxon>
        <taxon>Bacillati</taxon>
        <taxon>Actinomycetota</taxon>
        <taxon>Actinomycetes</taxon>
        <taxon>Pseudonocardiales</taxon>
        <taxon>Pseudonocardiaceae</taxon>
        <taxon>Saccharopolyspora</taxon>
    </lineage>
</organism>